<name>A0A1K2HVA7_9HYPH</name>
<comment type="similarity">
    <text evidence="1 2">Belongs to the short-chain dehydrogenases/reductases (SDR) family.</text>
</comment>
<reference evidence="3 4" key="1">
    <citation type="submission" date="2016-11" db="EMBL/GenBank/DDBJ databases">
        <authorList>
            <person name="Jaros S."/>
            <person name="Januszkiewicz K."/>
            <person name="Wedrychowicz H."/>
        </authorList>
    </citation>
    <scope>NUCLEOTIDE SEQUENCE [LARGE SCALE GENOMIC DNA]</scope>
    <source>
        <strain evidence="3 4">ATCC 23634</strain>
    </source>
</reference>
<dbReference type="STRING" id="665118.SAMN02983003_1157"/>
<dbReference type="EMBL" id="FPKU01000001">
    <property type="protein sequence ID" value="SFZ82578.1"/>
    <property type="molecule type" value="Genomic_DNA"/>
</dbReference>
<dbReference type="PANTHER" id="PTHR42760">
    <property type="entry name" value="SHORT-CHAIN DEHYDROGENASES/REDUCTASES FAMILY MEMBER"/>
    <property type="match status" value="1"/>
</dbReference>
<keyword evidence="4" id="KW-1185">Reference proteome</keyword>
<evidence type="ECO:0000256" key="2">
    <source>
        <dbReference type="RuleBase" id="RU000363"/>
    </source>
</evidence>
<evidence type="ECO:0000313" key="3">
    <source>
        <dbReference type="EMBL" id="SFZ82578.1"/>
    </source>
</evidence>
<dbReference type="PRINTS" id="PR00081">
    <property type="entry name" value="GDHRDH"/>
</dbReference>
<dbReference type="InterPro" id="IPR002347">
    <property type="entry name" value="SDR_fam"/>
</dbReference>
<protein>
    <submittedName>
        <fullName evidence="3">3alpha(Or 20beta)-hydroxysteroid dehydrogenase</fullName>
    </submittedName>
</protein>
<dbReference type="InterPro" id="IPR036291">
    <property type="entry name" value="NAD(P)-bd_dom_sf"/>
</dbReference>
<dbReference type="Pfam" id="PF00106">
    <property type="entry name" value="adh_short"/>
    <property type="match status" value="1"/>
</dbReference>
<dbReference type="AlphaFoldDB" id="A0A1K2HVA7"/>
<dbReference type="PRINTS" id="PR00080">
    <property type="entry name" value="SDRFAMILY"/>
</dbReference>
<evidence type="ECO:0000313" key="4">
    <source>
        <dbReference type="Proteomes" id="UP000183447"/>
    </source>
</evidence>
<dbReference type="Proteomes" id="UP000183447">
    <property type="component" value="Unassembled WGS sequence"/>
</dbReference>
<dbReference type="GO" id="GO:0016616">
    <property type="term" value="F:oxidoreductase activity, acting on the CH-OH group of donors, NAD or NADP as acceptor"/>
    <property type="evidence" value="ECO:0007669"/>
    <property type="project" value="TreeGrafter"/>
</dbReference>
<dbReference type="RefSeq" id="WP_072339797.1">
    <property type="nucleotide sequence ID" value="NZ_FPKU01000001.1"/>
</dbReference>
<dbReference type="CDD" id="cd05233">
    <property type="entry name" value="SDR_c"/>
    <property type="match status" value="1"/>
</dbReference>
<gene>
    <name evidence="3" type="ORF">SAMN02983003_1157</name>
</gene>
<proteinExistence type="inferred from homology"/>
<accession>A0A1K2HVA7</accession>
<organism evidence="3 4">
    <name type="scientific">Devosia enhydra</name>
    <dbReference type="NCBI Taxonomy" id="665118"/>
    <lineage>
        <taxon>Bacteria</taxon>
        <taxon>Pseudomonadati</taxon>
        <taxon>Pseudomonadota</taxon>
        <taxon>Alphaproteobacteria</taxon>
        <taxon>Hyphomicrobiales</taxon>
        <taxon>Devosiaceae</taxon>
        <taxon>Devosia</taxon>
    </lineage>
</organism>
<dbReference type="Gene3D" id="3.40.50.720">
    <property type="entry name" value="NAD(P)-binding Rossmann-like Domain"/>
    <property type="match status" value="1"/>
</dbReference>
<dbReference type="PROSITE" id="PS00061">
    <property type="entry name" value="ADH_SHORT"/>
    <property type="match status" value="1"/>
</dbReference>
<sequence length="245" mass="26036">MSGVLDGKIAVVTGAARGLGRAVARAYASEGAVVYALDMLADEVATLAEEPGDIRPQRLDLTDAAEVAKVFAAIEAEAGRIDVLVNNAGIIFYNPVEAVSVADWDRLMAVNLRGPFLCTRAVAPGMKARRAGAIINVSSNAGVVGGLDESTYCASKFGLEGLSRSLSHEFTPFNVSVNTITPGHPMHTAMSEITYPPELRKIWKDPMELTPAFIHLALQDASGITDKRIRAWDMVQELAGTSKAP</sequence>
<dbReference type="SUPFAM" id="SSF51735">
    <property type="entry name" value="NAD(P)-binding Rossmann-fold domains"/>
    <property type="match status" value="1"/>
</dbReference>
<dbReference type="InterPro" id="IPR020904">
    <property type="entry name" value="Sc_DH/Rdtase_CS"/>
</dbReference>
<dbReference type="FunFam" id="3.40.50.720:FF:000084">
    <property type="entry name" value="Short-chain dehydrogenase reductase"/>
    <property type="match status" value="1"/>
</dbReference>
<evidence type="ECO:0000256" key="1">
    <source>
        <dbReference type="ARBA" id="ARBA00006484"/>
    </source>
</evidence>